<proteinExistence type="predicted"/>
<name>A0A1T4K751_VIBCI</name>
<protein>
    <submittedName>
        <fullName evidence="1">Uncharacterized protein</fullName>
    </submittedName>
</protein>
<reference evidence="2" key="1">
    <citation type="submission" date="2017-02" db="EMBL/GenBank/DDBJ databases">
        <authorList>
            <person name="Varghese N."/>
            <person name="Submissions S."/>
        </authorList>
    </citation>
    <scope>NUCLEOTIDE SEQUENCE [LARGE SCALE GENOMIC DNA]</scope>
    <source>
        <strain evidence="2">DSM 19608</strain>
    </source>
</reference>
<dbReference type="Proteomes" id="UP000190834">
    <property type="component" value="Unassembled WGS sequence"/>
</dbReference>
<dbReference type="GeneID" id="70583865"/>
<accession>A0A1T4K751</accession>
<dbReference type="EMBL" id="FUXB01000001">
    <property type="protein sequence ID" value="SJZ38254.1"/>
    <property type="molecule type" value="Genomic_DNA"/>
</dbReference>
<sequence length="105" mass="11754">MSHATTTKCDIDFERGHLSERVLSDIVSQLGNESEISQDTLSRLQVRYPELRFTLCFDEEMGSHEAYIEASGFDLHLVSHRLSGCSSLTQELTQASGVVIALHDR</sequence>
<gene>
    <name evidence="1" type="ORF">SAMN02745782_00042</name>
</gene>
<organism evidence="1 2">
    <name type="scientific">Vibrio cincinnatiensis DSM 19608</name>
    <dbReference type="NCBI Taxonomy" id="1123491"/>
    <lineage>
        <taxon>Bacteria</taxon>
        <taxon>Pseudomonadati</taxon>
        <taxon>Pseudomonadota</taxon>
        <taxon>Gammaproteobacteria</taxon>
        <taxon>Vibrionales</taxon>
        <taxon>Vibrionaceae</taxon>
        <taxon>Vibrio</taxon>
    </lineage>
</organism>
<dbReference type="STRING" id="1123491.SAMN02745782_00042"/>
<evidence type="ECO:0000313" key="2">
    <source>
        <dbReference type="Proteomes" id="UP000190834"/>
    </source>
</evidence>
<dbReference type="AlphaFoldDB" id="A0A1T4K751"/>
<dbReference type="OrthoDB" id="8563875at2"/>
<evidence type="ECO:0000313" key="1">
    <source>
        <dbReference type="EMBL" id="SJZ38254.1"/>
    </source>
</evidence>
<keyword evidence="2" id="KW-1185">Reference proteome</keyword>
<dbReference type="RefSeq" id="WP_078924459.1">
    <property type="nucleotide sequence ID" value="NZ_FUXB01000001.1"/>
</dbReference>